<feature type="transmembrane region" description="Helical" evidence="1">
    <location>
        <begin position="72"/>
        <end position="93"/>
    </location>
</feature>
<dbReference type="PANTHER" id="PTHR30273">
    <property type="entry name" value="PERIPLASMIC SIGNAL SENSOR AND SIGMA FACTOR ACTIVATOR FECR-RELATED"/>
    <property type="match status" value="1"/>
</dbReference>
<dbReference type="AlphaFoldDB" id="A0A495J3T1"/>
<dbReference type="GO" id="GO:0016989">
    <property type="term" value="F:sigma factor antagonist activity"/>
    <property type="evidence" value="ECO:0007669"/>
    <property type="project" value="TreeGrafter"/>
</dbReference>
<dbReference type="Pfam" id="PF04773">
    <property type="entry name" value="FecR"/>
    <property type="match status" value="1"/>
</dbReference>
<dbReference type="PANTHER" id="PTHR30273:SF2">
    <property type="entry name" value="PROTEIN FECR"/>
    <property type="match status" value="1"/>
</dbReference>
<keyword evidence="1" id="KW-0472">Membrane</keyword>
<feature type="domain" description="Protein FecR C-terminal" evidence="3">
    <location>
        <begin position="304"/>
        <end position="371"/>
    </location>
</feature>
<dbReference type="Gene3D" id="3.55.50.30">
    <property type="match status" value="1"/>
</dbReference>
<dbReference type="InterPro" id="IPR032508">
    <property type="entry name" value="FecR_C"/>
</dbReference>
<dbReference type="InterPro" id="IPR012373">
    <property type="entry name" value="Ferrdict_sens_TM"/>
</dbReference>
<dbReference type="EMBL" id="RBKU01000001">
    <property type="protein sequence ID" value="RKR83331.1"/>
    <property type="molecule type" value="Genomic_DNA"/>
</dbReference>
<dbReference type="RefSeq" id="WP_121198845.1">
    <property type="nucleotide sequence ID" value="NZ_RBKU01000001.1"/>
</dbReference>
<accession>A0A495J3T1</accession>
<name>A0A495J3T1_9SPHI</name>
<dbReference type="PIRSF" id="PIRSF018266">
    <property type="entry name" value="FecR"/>
    <property type="match status" value="1"/>
</dbReference>
<reference evidence="4 5" key="1">
    <citation type="submission" date="2018-10" db="EMBL/GenBank/DDBJ databases">
        <title>Genomic Encyclopedia of Archaeal and Bacterial Type Strains, Phase II (KMG-II): from individual species to whole genera.</title>
        <authorList>
            <person name="Goeker M."/>
        </authorList>
    </citation>
    <scope>NUCLEOTIDE SEQUENCE [LARGE SCALE GENOMIC DNA]</scope>
    <source>
        <strain evidence="4 5">DSM 18602</strain>
    </source>
</reference>
<gene>
    <name evidence="4" type="ORF">BDD43_3536</name>
</gene>
<keyword evidence="1" id="KW-0812">Transmembrane</keyword>
<comment type="caution">
    <text evidence="4">The sequence shown here is derived from an EMBL/GenBank/DDBJ whole genome shotgun (WGS) entry which is preliminary data.</text>
</comment>
<evidence type="ECO:0000313" key="4">
    <source>
        <dbReference type="EMBL" id="RKR83331.1"/>
    </source>
</evidence>
<keyword evidence="1" id="KW-1133">Transmembrane helix</keyword>
<evidence type="ECO:0000259" key="3">
    <source>
        <dbReference type="Pfam" id="PF16344"/>
    </source>
</evidence>
<dbReference type="Pfam" id="PF16344">
    <property type="entry name" value="FecR_C"/>
    <property type="match status" value="1"/>
</dbReference>
<organism evidence="4 5">
    <name type="scientific">Mucilaginibacter gracilis</name>
    <dbReference type="NCBI Taxonomy" id="423350"/>
    <lineage>
        <taxon>Bacteria</taxon>
        <taxon>Pseudomonadati</taxon>
        <taxon>Bacteroidota</taxon>
        <taxon>Sphingobacteriia</taxon>
        <taxon>Sphingobacteriales</taxon>
        <taxon>Sphingobacteriaceae</taxon>
        <taxon>Mucilaginibacter</taxon>
    </lineage>
</organism>
<dbReference type="Proteomes" id="UP000268007">
    <property type="component" value="Unassembled WGS sequence"/>
</dbReference>
<evidence type="ECO:0000313" key="5">
    <source>
        <dbReference type="Proteomes" id="UP000268007"/>
    </source>
</evidence>
<feature type="domain" description="FecR protein" evidence="2">
    <location>
        <begin position="169"/>
        <end position="261"/>
    </location>
</feature>
<keyword evidence="5" id="KW-1185">Reference proteome</keyword>
<evidence type="ECO:0000256" key="1">
    <source>
        <dbReference type="SAM" id="Phobius"/>
    </source>
</evidence>
<dbReference type="Gene3D" id="2.60.120.1440">
    <property type="match status" value="1"/>
</dbReference>
<protein>
    <submittedName>
        <fullName evidence="4">FecR family protein</fullName>
    </submittedName>
</protein>
<dbReference type="OrthoDB" id="651134at2"/>
<evidence type="ECO:0000259" key="2">
    <source>
        <dbReference type="Pfam" id="PF04773"/>
    </source>
</evidence>
<dbReference type="InterPro" id="IPR006860">
    <property type="entry name" value="FecR"/>
</dbReference>
<sequence length="377" mass="42045">MNKSEFLTLVDKYLAGQASLDEEQLLLNFFESFQEETEWDARVLGAREELEQKMLNRLTLAIRSRRNPSIGWYKIAAAAAILIFFSAGAYFILHRSAPSNQMATLRPEELTPMNKGVVLTLAGGKKIILNKGHEGTLNTTDGSLAQQSESGLAYYQSKDETEPVVHTLTNNTGSKYALVLADGTAVYLDAVSSITYPVAFNGKERRVSITGQAYFIVKHNGAKPFRVTVKDEVIEDIGTEFNINAYDDEPALKTTLIDGAVNVRHKDRAILLKPGHQTIATANSFEDKPANLEETTAWLQGKQVFDNEPMEVIMNRIARIYDIKVVWIDESARKLRFGGSFNYAKKLSSVLNFYRGTGKVDFIVEGKTVKVMKKKTS</sequence>
<proteinExistence type="predicted"/>